<dbReference type="Proteomes" id="UP001596972">
    <property type="component" value="Unassembled WGS sequence"/>
</dbReference>
<keyword evidence="2" id="KW-1185">Reference proteome</keyword>
<gene>
    <name evidence="1" type="ORF">ACFQ11_18080</name>
</gene>
<dbReference type="EMBL" id="JBHTJA010000034">
    <property type="protein sequence ID" value="MFD0902312.1"/>
    <property type="molecule type" value="Genomic_DNA"/>
</dbReference>
<evidence type="ECO:0000313" key="1">
    <source>
        <dbReference type="EMBL" id="MFD0902312.1"/>
    </source>
</evidence>
<evidence type="ECO:0000313" key="2">
    <source>
        <dbReference type="Proteomes" id="UP001596972"/>
    </source>
</evidence>
<reference evidence="2" key="1">
    <citation type="journal article" date="2019" name="Int. J. Syst. Evol. Microbiol.">
        <title>The Global Catalogue of Microorganisms (GCM) 10K type strain sequencing project: providing services to taxonomists for standard genome sequencing and annotation.</title>
        <authorList>
            <consortium name="The Broad Institute Genomics Platform"/>
            <consortium name="The Broad Institute Genome Sequencing Center for Infectious Disease"/>
            <person name="Wu L."/>
            <person name="Ma J."/>
        </authorList>
    </citation>
    <scope>NUCLEOTIDE SEQUENCE [LARGE SCALE GENOMIC DNA]</scope>
    <source>
        <strain evidence="2">JCM 31202</strain>
    </source>
</reference>
<comment type="caution">
    <text evidence="1">The sequence shown here is derived from an EMBL/GenBank/DDBJ whole genome shotgun (WGS) entry which is preliminary data.</text>
</comment>
<protein>
    <submittedName>
        <fullName evidence="1">Uncharacterized protein</fullName>
    </submittedName>
</protein>
<proteinExistence type="predicted"/>
<accession>A0ABW3ES85</accession>
<dbReference type="RefSeq" id="WP_378299967.1">
    <property type="nucleotide sequence ID" value="NZ_JBHTJA010000034.1"/>
</dbReference>
<name>A0ABW3ES85_9ACTN</name>
<organism evidence="1 2">
    <name type="scientific">Actinomadura sediminis</name>
    <dbReference type="NCBI Taxonomy" id="1038904"/>
    <lineage>
        <taxon>Bacteria</taxon>
        <taxon>Bacillati</taxon>
        <taxon>Actinomycetota</taxon>
        <taxon>Actinomycetes</taxon>
        <taxon>Streptosporangiales</taxon>
        <taxon>Thermomonosporaceae</taxon>
        <taxon>Actinomadura</taxon>
    </lineage>
</organism>
<sequence>MTAKPCGTHLRIEGGDDAVMRLVERLVLLPDRALDRVQLVAVSDPRPTGAGARRTVDLFIGDATMRA</sequence>